<dbReference type="STRING" id="44251.PDUR_07235"/>
<name>A0A089HIE6_PAEDU</name>
<dbReference type="InterPro" id="IPR000045">
    <property type="entry name" value="Prepilin_IV_endopep_pep"/>
</dbReference>
<dbReference type="PANTHER" id="PTHR30487:SF0">
    <property type="entry name" value="PREPILIN LEADER PEPTIDASE_N-METHYLTRANSFERASE-RELATED"/>
    <property type="match status" value="1"/>
</dbReference>
<dbReference type="RefSeq" id="WP_042205630.1">
    <property type="nucleotide sequence ID" value="NZ_CP009288.1"/>
</dbReference>
<dbReference type="GO" id="GO:0006465">
    <property type="term" value="P:signal peptide processing"/>
    <property type="evidence" value="ECO:0007669"/>
    <property type="project" value="TreeGrafter"/>
</dbReference>
<dbReference type="Gene3D" id="1.20.120.1220">
    <property type="match status" value="1"/>
</dbReference>
<keyword evidence="5" id="KW-1185">Reference proteome</keyword>
<dbReference type="GO" id="GO:0005886">
    <property type="term" value="C:plasma membrane"/>
    <property type="evidence" value="ECO:0007669"/>
    <property type="project" value="TreeGrafter"/>
</dbReference>
<feature type="transmembrane region" description="Helical" evidence="2">
    <location>
        <begin position="26"/>
        <end position="44"/>
    </location>
</feature>
<dbReference type="OrthoDB" id="5508079at2"/>
<keyword evidence="2" id="KW-0812">Transmembrane</keyword>
<organism evidence="4 5">
    <name type="scientific">Paenibacillus durus</name>
    <name type="common">Paenibacillus azotofixans</name>
    <dbReference type="NCBI Taxonomy" id="44251"/>
    <lineage>
        <taxon>Bacteria</taxon>
        <taxon>Bacillati</taxon>
        <taxon>Bacillota</taxon>
        <taxon>Bacilli</taxon>
        <taxon>Bacillales</taxon>
        <taxon>Paenibacillaceae</taxon>
        <taxon>Paenibacillus</taxon>
    </lineage>
</organism>
<keyword evidence="2" id="KW-0472">Membrane</keyword>
<feature type="transmembrane region" description="Helical" evidence="2">
    <location>
        <begin position="91"/>
        <end position="114"/>
    </location>
</feature>
<evidence type="ECO:0000256" key="2">
    <source>
        <dbReference type="SAM" id="Phobius"/>
    </source>
</evidence>
<proteinExistence type="inferred from homology"/>
<dbReference type="PANTHER" id="PTHR30487">
    <property type="entry name" value="TYPE 4 PREPILIN-LIKE PROTEINS LEADER PEPTIDE-PROCESSING ENZYME"/>
    <property type="match status" value="1"/>
</dbReference>
<evidence type="ECO:0000313" key="5">
    <source>
        <dbReference type="Proteomes" id="UP000029409"/>
    </source>
</evidence>
<dbReference type="Proteomes" id="UP000029409">
    <property type="component" value="Chromosome"/>
</dbReference>
<dbReference type="KEGG" id="pdu:PDUR_07235"/>
<dbReference type="AlphaFoldDB" id="A0A089HIE6"/>
<accession>A0A089HIE6</accession>
<comment type="similarity">
    <text evidence="1">Belongs to the peptidase A24 family.</text>
</comment>
<sequence length="171" mass="18683">MGEWAFWGCLPFLAAAFLTDTLTMKIPNWITAPAVLAGFLVQGLTGGWKGLLFAGAGAAAGFMLLLLMHIIGAVGAGDVKLFAGIGAWTGFSFTAQVIIYSLLFAAVIGWIIMLKRRETFRRLRSVARLLTGIFYLPRWTLFKGRDREMLRFPFMLAVFPGAVAAFLGGWT</sequence>
<dbReference type="eggNOG" id="COG1989">
    <property type="taxonomic scope" value="Bacteria"/>
</dbReference>
<protein>
    <submittedName>
        <fullName evidence="4">Peptidase A24</fullName>
    </submittedName>
</protein>
<feature type="domain" description="Prepilin type IV endopeptidase peptidase" evidence="3">
    <location>
        <begin position="10"/>
        <end position="109"/>
    </location>
</feature>
<dbReference type="InterPro" id="IPR050882">
    <property type="entry name" value="Prepilin_peptidase/N-MTase"/>
</dbReference>
<evidence type="ECO:0000256" key="1">
    <source>
        <dbReference type="ARBA" id="ARBA00005801"/>
    </source>
</evidence>
<dbReference type="EMBL" id="CP009288">
    <property type="protein sequence ID" value="AIQ11751.1"/>
    <property type="molecule type" value="Genomic_DNA"/>
</dbReference>
<dbReference type="Pfam" id="PF01478">
    <property type="entry name" value="Peptidase_A24"/>
    <property type="match status" value="1"/>
</dbReference>
<dbReference type="GO" id="GO:0004190">
    <property type="term" value="F:aspartic-type endopeptidase activity"/>
    <property type="evidence" value="ECO:0007669"/>
    <property type="project" value="InterPro"/>
</dbReference>
<reference evidence="4 5" key="1">
    <citation type="submission" date="2014-08" db="EMBL/GenBank/DDBJ databases">
        <title>Comparative genomics of the Paenibacillus odorifer group.</title>
        <authorList>
            <person name="den Bakker H.C."/>
            <person name="Tsai Y.-C."/>
            <person name="Martin N."/>
            <person name="Korlach J."/>
            <person name="Wiedmann M."/>
        </authorList>
    </citation>
    <scope>NUCLEOTIDE SEQUENCE [LARGE SCALE GENOMIC DNA]</scope>
    <source>
        <strain evidence="4 5">DSM 1735</strain>
    </source>
</reference>
<keyword evidence="2" id="KW-1133">Transmembrane helix</keyword>
<feature type="transmembrane region" description="Helical" evidence="2">
    <location>
        <begin position="51"/>
        <end position="71"/>
    </location>
</feature>
<feature type="transmembrane region" description="Helical" evidence="2">
    <location>
        <begin position="152"/>
        <end position="170"/>
    </location>
</feature>
<gene>
    <name evidence="4" type="ORF">PDUR_07235</name>
</gene>
<evidence type="ECO:0000313" key="4">
    <source>
        <dbReference type="EMBL" id="AIQ11751.1"/>
    </source>
</evidence>
<evidence type="ECO:0000259" key="3">
    <source>
        <dbReference type="Pfam" id="PF01478"/>
    </source>
</evidence>